<evidence type="ECO:0000313" key="4">
    <source>
        <dbReference type="Proteomes" id="UP000076078"/>
    </source>
</evidence>
<name>A0A151ZAH8_TIELA</name>
<feature type="region of interest" description="Disordered" evidence="2">
    <location>
        <begin position="265"/>
        <end position="287"/>
    </location>
</feature>
<dbReference type="PANTHER" id="PTHR46180">
    <property type="entry name" value="VINCULIN"/>
    <property type="match status" value="1"/>
</dbReference>
<gene>
    <name evidence="3" type="ORF">DLAC_07829</name>
</gene>
<feature type="compositionally biased region" description="Low complexity" evidence="2">
    <location>
        <begin position="1757"/>
        <end position="1774"/>
    </location>
</feature>
<dbReference type="EMBL" id="LODT01000035">
    <property type="protein sequence ID" value="KYQ90949.1"/>
    <property type="molecule type" value="Genomic_DNA"/>
</dbReference>
<feature type="region of interest" description="Disordered" evidence="2">
    <location>
        <begin position="1757"/>
        <end position="1788"/>
    </location>
</feature>
<organism evidence="3 4">
    <name type="scientific">Tieghemostelium lacteum</name>
    <name type="common">Slime mold</name>
    <name type="synonym">Dictyostelium lacteum</name>
    <dbReference type="NCBI Taxonomy" id="361077"/>
    <lineage>
        <taxon>Eukaryota</taxon>
        <taxon>Amoebozoa</taxon>
        <taxon>Evosea</taxon>
        <taxon>Eumycetozoa</taxon>
        <taxon>Dictyostelia</taxon>
        <taxon>Dictyosteliales</taxon>
        <taxon>Raperosteliaceae</taxon>
        <taxon>Tieghemostelium</taxon>
    </lineage>
</organism>
<dbReference type="Proteomes" id="UP000076078">
    <property type="component" value="Unassembled WGS sequence"/>
</dbReference>
<protein>
    <submittedName>
        <fullName evidence="3">Filament-interacting protein</fullName>
    </submittedName>
</protein>
<dbReference type="FunCoup" id="A0A151ZAH8">
    <property type="interactions" value="1"/>
</dbReference>
<dbReference type="OMA" id="TIGCQIK"/>
<dbReference type="GO" id="GO:0003779">
    <property type="term" value="F:actin binding"/>
    <property type="evidence" value="ECO:0007669"/>
    <property type="project" value="InterPro"/>
</dbReference>
<dbReference type="InParanoid" id="A0A151ZAH8"/>
<sequence length="2037" mass="228251">MSEDQSFAQNVFEQLSDNISRLILLVIELKERDAVVPVNEIGLVANSVSTISNVSKLLASEYSDFHQIRDKINDASNKLQNIHDRIITNLKDFSNTSDRKLAWSNLINSCRELSEESMNLLEVVYDADLKRLEMIAVDCYNLLDQLHLDQVHKDLDKFAELVSNSVSTAIRFSSYLESKSQELSNTLPIVQMSIKSQSNQIVTLANKLIDTTNDILDESKSDTTESQQLFSSLKSKIKMEIDKSLKEIDDHTPKLIKKSLLKPDLQSQPIDSSNNNNNNSLGEDKPNESIPIIEEINLAILKSAIELFRASCRGDGLAVQTISDAFEKLTDILAEQIKTSDSSYLQGLLSDLKQEIPKYIQSSFVVVQNPMNSHFINKMLEPMEVVQDIILKISKECTPLSNVMLNTLKAKEETLGILSDQNQLNPAAVIATLKNLTKNQQTLKTMVTPNDPVEIIESIEKLNELLPKHILAAKNYLQNPSNAHCKNSFMEMSQNIRVPLSKLISLMEPSSANDQSAELLAGLSGSTTKSLIECAQNQDWEQLDRKTKELETTVSNLVAMTQSELVVSIGDSLDSTPKSIILKDISDKLIQLLSNRRQIISKLKNEQAGSSQHQDIYDQLESIGTEVTVLSKALVDSLKSDVSLLKLKLVTAAKDGNLPLVLDLLNTISNRASSSLSLIDCSRDIITSKLDGNQLKLLDSHCQEINEFLLLLDQECKTVIPEVPNDTSRIEFLTDQIINLLSIIDQKLDQLDIKSKTNNNTTNNNNSIDSSSNEVPVIDEQDLIISQLLENEMKREKQQLEEYQVLENQFSQQKLIVLLSELLQNIKDHDAQKSMTTMKLLIVEQEKIIHLANDIVSKTKSLDFREQIDYSLGLLKQSISICIKSAGKKLSENSILMEKAVKTVKKSVIELGHLLKINNDIEILTAYQLLLQQQSNQSLPILSSHNAYQMLLKHFKDHYLLALKNQHQHHQVDSTSALAVFDKIQQYQQNANVILDKVILDDLFNLLIHSDSLFRGSLQHQMNCRYHIQTAFELGKNELISLSVQKIVGHQSDLIQVANEYLISEQCNQLDKNIRQLLGNSLKTVNNSLIEQVEVTIKFIEQNGQTSNSKLLEKDYSNLDKLLTVIDTVKESCELAVRSVFNSNLSLLDPEQKELIIKQSVSSILPTLSLTVSKMNLNPNDDTTKSQYLELLKEIIEPLESMALNSSTTSSEASNAKTDEASQNDEESISKSKNKKILKLILKEYQHLDKLLSHCLEMDAVQVVDSSKGLVKTHQELMSLCDQITSQPIEQQSTDTQSQIALITDIGKELTQLIPLMLSTIKQALQSTDIKQVVTLFKKASYCSRQIKRNLSHLYSLVLPFNTVQYYHKKIQSLNTQLSSNISTSVNNQQLKHKLTKLDFLSKLVIKEASEQLSSLTFYQQDKKQKLSDIIKELEYKLTKKSSDNVNSLESTLISYSQSPNSPTTKANFDKARVIFLECLDRLVQEYAAISSQLVLLLRESVLKIIGQACKGNFIGVVEQAKLILLSQKNLKQQLQKDLESLNNDPERKQLIQSLCSDVDLLIPDLIKSSKDLILQPSEPLKRDYLENLQTRILYPISLILKNIHLSNDQLTLEALVHQHQSLLVSIDQGLKQNKGVQEFQSNLNTLTSIHSNLCQLISDSSSDKSYSNELQKNLKSLVSDISSIGKDYQAHLSQGTFTPSIETEKDIALSSLSLQISQIHHKYEFELQSSNIAKYQSKKKLQDQLLVSPLSTSTTIPISIPQSSNNSNNTNSPNHHHLDKSSTPSTSVQNLINHIKSNNLLPIANSPTKIEKYLSLHGTEVQQNNPLTNSLNDFKNKQLKQNASNNNNNNNTIVISKPIHPLQPKRAALKLNSQPSATNSITPIPTNSTPPVKVTLVDTFINESKIIENLNSSIHQISLIGKELETFALASKTNQKQLLVLSSRNLSTLISQTCNEIINISNQSSNLPLKTKMVQGVNTLKTIGCQIKILSGVKAASDSNLNPDSDFQLTSIVKLLSTQLREINDSIISHYKTGLR</sequence>
<keyword evidence="4" id="KW-1185">Reference proteome</keyword>
<accession>A0A151ZAH8</accession>
<feature type="coiled-coil region" evidence="1">
    <location>
        <begin position="786"/>
        <end position="813"/>
    </location>
</feature>
<feature type="region of interest" description="Disordered" evidence="2">
    <location>
        <begin position="1203"/>
        <end position="1229"/>
    </location>
</feature>
<feature type="compositionally biased region" description="Low complexity" evidence="2">
    <location>
        <begin position="1205"/>
        <end position="1216"/>
    </location>
</feature>
<proteinExistence type="predicted"/>
<evidence type="ECO:0000313" key="3">
    <source>
        <dbReference type="EMBL" id="KYQ90949.1"/>
    </source>
</evidence>
<dbReference type="InterPro" id="IPR017997">
    <property type="entry name" value="Vinculin"/>
</dbReference>
<dbReference type="OrthoDB" id="19373at2759"/>
<evidence type="ECO:0000256" key="1">
    <source>
        <dbReference type="SAM" id="Coils"/>
    </source>
</evidence>
<reference evidence="3 4" key="1">
    <citation type="submission" date="2015-12" db="EMBL/GenBank/DDBJ databases">
        <title>Dictyostelia acquired genes for synthesis and detection of signals that induce cell-type specialization by lateral gene transfer from prokaryotes.</title>
        <authorList>
            <person name="Gloeckner G."/>
            <person name="Schaap P."/>
        </authorList>
    </citation>
    <scope>NUCLEOTIDE SEQUENCE [LARGE SCALE GENOMIC DNA]</scope>
    <source>
        <strain evidence="3 4">TK</strain>
    </source>
</reference>
<keyword evidence="1" id="KW-0175">Coiled coil</keyword>
<evidence type="ECO:0000256" key="2">
    <source>
        <dbReference type="SAM" id="MobiDB-lite"/>
    </source>
</evidence>
<comment type="caution">
    <text evidence="3">The sequence shown here is derived from an EMBL/GenBank/DDBJ whole genome shotgun (WGS) entry which is preliminary data.</text>
</comment>